<proteinExistence type="predicted"/>
<evidence type="ECO:0000313" key="3">
    <source>
        <dbReference type="EMBL" id="TDK63705.1"/>
    </source>
</evidence>
<evidence type="ECO:0000256" key="2">
    <source>
        <dbReference type="SAM" id="Phobius"/>
    </source>
</evidence>
<feature type="transmembrane region" description="Helical" evidence="2">
    <location>
        <begin position="315"/>
        <end position="336"/>
    </location>
</feature>
<feature type="transmembrane region" description="Helical" evidence="2">
    <location>
        <begin position="277"/>
        <end position="295"/>
    </location>
</feature>
<keyword evidence="2" id="KW-1133">Transmembrane helix</keyword>
<reference evidence="3 4" key="1">
    <citation type="submission" date="2019-03" db="EMBL/GenBank/DDBJ databases">
        <title>Sapientia aquatica gen. nov., sp. nov., isolated from a crater lake.</title>
        <authorList>
            <person name="Felfoldi T."/>
            <person name="Szabo A."/>
            <person name="Toth E."/>
            <person name="Schumann P."/>
            <person name="Keki Z."/>
            <person name="Marialigeti K."/>
            <person name="Mathe I."/>
        </authorList>
    </citation>
    <scope>NUCLEOTIDE SEQUENCE [LARGE SCALE GENOMIC DNA]</scope>
    <source>
        <strain evidence="3 4">SA-152</strain>
    </source>
</reference>
<gene>
    <name evidence="3" type="ORF">E2I14_14110</name>
</gene>
<keyword evidence="4" id="KW-1185">Reference proteome</keyword>
<sequence>MHPVLTALELKLREVAVAVKGSTGEDRAAGIIHSTWNQAVVDRHELANIAVTLANKITTLGGDHLKVNEAYLGTYPDRLQFLIGNTIPHLFNGNGVHAIPAYVLTLECLERDLSPVLLLDHEKVVEDAKTAKNIQTKLRGMVSRVAALEPKVDALEAMAAQIVEAHSAADQLPTDLATLREAREEIQSLRDLTAKDQGAVKKILDDIKLCESTLHSDIAIYNQEIDKRKHDWDSLLKSSTESATDIINRCEDAMRTSTSFGLAAAFHDRAELLTRSMIYWVIGLVVALCAGAVFGSHQLNQLSVAIESSTPPIIVWTRLFLSLLSVGAPVWFAWIATKQIGQRFRLAEDYGYKASISKAYEGYRREAVNLDADFQNKLFSSALARLDEQPLRFVEHKTHGSPWHELLDSDLFKQAIKIAPDLIGSFSRMASEKIETAKKHSPITKAKTESTAETQSGSE</sequence>
<feature type="compositionally biased region" description="Polar residues" evidence="1">
    <location>
        <begin position="449"/>
        <end position="459"/>
    </location>
</feature>
<keyword evidence="2" id="KW-0472">Membrane</keyword>
<organism evidence="3 4">
    <name type="scientific">Sapientia aquatica</name>
    <dbReference type="NCBI Taxonomy" id="1549640"/>
    <lineage>
        <taxon>Bacteria</taxon>
        <taxon>Pseudomonadati</taxon>
        <taxon>Pseudomonadota</taxon>
        <taxon>Betaproteobacteria</taxon>
        <taxon>Burkholderiales</taxon>
        <taxon>Oxalobacteraceae</taxon>
        <taxon>Sapientia</taxon>
    </lineage>
</organism>
<dbReference type="Proteomes" id="UP000294829">
    <property type="component" value="Unassembled WGS sequence"/>
</dbReference>
<dbReference type="RefSeq" id="WP_133329646.1">
    <property type="nucleotide sequence ID" value="NZ_SMYL01000008.1"/>
</dbReference>
<evidence type="ECO:0000313" key="4">
    <source>
        <dbReference type="Proteomes" id="UP000294829"/>
    </source>
</evidence>
<accession>A0A4R5VWI8</accession>
<evidence type="ECO:0000256" key="1">
    <source>
        <dbReference type="SAM" id="MobiDB-lite"/>
    </source>
</evidence>
<feature type="region of interest" description="Disordered" evidence="1">
    <location>
        <begin position="434"/>
        <end position="459"/>
    </location>
</feature>
<dbReference type="OrthoDB" id="7473745at2"/>
<keyword evidence="2" id="KW-0812">Transmembrane</keyword>
<name>A0A4R5VWI8_9BURK</name>
<protein>
    <submittedName>
        <fullName evidence="3">Uncharacterized protein</fullName>
    </submittedName>
</protein>
<comment type="caution">
    <text evidence="3">The sequence shown here is derived from an EMBL/GenBank/DDBJ whole genome shotgun (WGS) entry which is preliminary data.</text>
</comment>
<dbReference type="AlphaFoldDB" id="A0A4R5VWI8"/>
<dbReference type="EMBL" id="SMYL01000008">
    <property type="protein sequence ID" value="TDK63705.1"/>
    <property type="molecule type" value="Genomic_DNA"/>
</dbReference>